<dbReference type="PANTHER" id="PTHR47197:SF3">
    <property type="entry name" value="DIHYDRO-HEME D1 DEHYDROGENASE"/>
    <property type="match status" value="1"/>
</dbReference>
<gene>
    <name evidence="3" type="ORF">GCM10022295_14220</name>
</gene>
<comment type="caution">
    <text evidence="3">The sequence shown here is derived from an EMBL/GenBank/DDBJ whole genome shotgun (WGS) entry which is preliminary data.</text>
</comment>
<keyword evidence="2" id="KW-0732">Signal</keyword>
<name>A0ABP6VD19_9ACTN</name>
<reference evidence="4" key="1">
    <citation type="journal article" date="2019" name="Int. J. Syst. Evol. Microbiol.">
        <title>The Global Catalogue of Microorganisms (GCM) 10K type strain sequencing project: providing services to taxonomists for standard genome sequencing and annotation.</title>
        <authorList>
            <consortium name="The Broad Institute Genomics Platform"/>
            <consortium name="The Broad Institute Genome Sequencing Center for Infectious Disease"/>
            <person name="Wu L."/>
            <person name="Ma J."/>
        </authorList>
    </citation>
    <scope>NUCLEOTIDE SEQUENCE [LARGE SCALE GENOMIC DNA]</scope>
    <source>
        <strain evidence="4">JCM 17656</strain>
    </source>
</reference>
<dbReference type="EMBL" id="BAABCE010000003">
    <property type="protein sequence ID" value="GAA3533495.1"/>
    <property type="molecule type" value="Genomic_DNA"/>
</dbReference>
<dbReference type="RefSeq" id="WP_346180795.1">
    <property type="nucleotide sequence ID" value="NZ_BAABCE010000003.1"/>
</dbReference>
<evidence type="ECO:0000313" key="3">
    <source>
        <dbReference type="EMBL" id="GAA3533495.1"/>
    </source>
</evidence>
<dbReference type="PANTHER" id="PTHR47197">
    <property type="entry name" value="PROTEIN NIRF"/>
    <property type="match status" value="1"/>
</dbReference>
<accession>A0ABP6VD19</accession>
<keyword evidence="4" id="KW-1185">Reference proteome</keyword>
<feature type="signal peptide" evidence="2">
    <location>
        <begin position="1"/>
        <end position="26"/>
    </location>
</feature>
<organism evidence="3 4">
    <name type="scientific">Streptomyces osmaniensis</name>
    <dbReference type="NCBI Taxonomy" id="593134"/>
    <lineage>
        <taxon>Bacteria</taxon>
        <taxon>Bacillati</taxon>
        <taxon>Actinomycetota</taxon>
        <taxon>Actinomycetes</taxon>
        <taxon>Kitasatosporales</taxon>
        <taxon>Streptomycetaceae</taxon>
        <taxon>Streptomyces</taxon>
    </lineage>
</organism>
<evidence type="ECO:0000256" key="2">
    <source>
        <dbReference type="SAM" id="SignalP"/>
    </source>
</evidence>
<feature type="chain" id="PRO_5046965145" evidence="2">
    <location>
        <begin position="27"/>
        <end position="416"/>
    </location>
</feature>
<feature type="compositionally biased region" description="Basic and acidic residues" evidence="1">
    <location>
        <begin position="303"/>
        <end position="315"/>
    </location>
</feature>
<dbReference type="Proteomes" id="UP001500707">
    <property type="component" value="Unassembled WGS sequence"/>
</dbReference>
<protein>
    <submittedName>
        <fullName evidence="3">YncE family protein</fullName>
    </submittedName>
</protein>
<evidence type="ECO:0000256" key="1">
    <source>
        <dbReference type="SAM" id="MobiDB-lite"/>
    </source>
</evidence>
<feature type="region of interest" description="Disordered" evidence="1">
    <location>
        <begin position="296"/>
        <end position="316"/>
    </location>
</feature>
<sequence length="416" mass="45117">MPAIRTRHLCSVAAALALTVSASATAATAADSSAAMREVLFVGNNWDGTADVIKSSGDFAKIGRINVIPDKDQRMAEINANPIKWIYFMAIRNSVGEGHDQFVDDMYSTPDGKSVVVSRPSFADVVSLDLATGQVNWRFPVSGYRADHMAVSPDGKRVAVSASTSNTVHVLDIENGRELGKFGTGDKPHENIFTQDGKYIYNMAIGDVNTQTDAPWLDWTKGDRRITVVDANTYQQVKVIDMRPKLDAIGLTDYSDAVRPAVFSPDESKLYFQVSFFNGFFEYDLATDRITRTKTLPKNPATSDDRTTFVNDSRHHGISMSPDGSKLCVAGTMDDYATVVNRTTLQEGPLVTASKPYWATVSGDGKSCVVSESGTDQVTAIDFATGQKQVSVPVGDHPQRVRLGHVQSGWTSPSAG</sequence>
<dbReference type="InterPro" id="IPR051200">
    <property type="entry name" value="Host-pathogen_enzymatic-act"/>
</dbReference>
<evidence type="ECO:0000313" key="4">
    <source>
        <dbReference type="Proteomes" id="UP001500707"/>
    </source>
</evidence>
<proteinExistence type="predicted"/>